<evidence type="ECO:0000259" key="1">
    <source>
        <dbReference type="Pfam" id="PF13304"/>
    </source>
</evidence>
<dbReference type="InterPro" id="IPR003959">
    <property type="entry name" value="ATPase_AAA_core"/>
</dbReference>
<feature type="domain" description="ATPase AAA-type core" evidence="1">
    <location>
        <begin position="26"/>
        <end position="338"/>
    </location>
</feature>
<dbReference type="Gene3D" id="3.40.50.300">
    <property type="entry name" value="P-loop containing nucleotide triphosphate hydrolases"/>
    <property type="match status" value="1"/>
</dbReference>
<sequence>MAIQLKSLHIRNFRSLADITIKTDALNVLFGPNGAGKSTFLDTSWLVRDCITTGVDQASTDRSHGIGMRWILAEDGANIAITLETELAEYEVVFGYSSGRIEPFVGEMLHDKTLNIRLIDRKIGSDKAFFYHTNLTQYLEVPLRDPEKLALGRYLDFLENPPRSASEMNQILQSLHFYPSRKFDFFRLKNIGSESNYHTWLSERCQNLWSVLRNLAGKGSLDGRYDTILSFMQKTFPDFDELIFDQTGPSSVYASFREKGLREPIQASGVSDGHLQMLILLTALFSEGKNRHSMILFDEPETSLHPHALAVFAEAVELAVKEWDKQIFIATHSPVLISQFDPANILAFERDETRQTVVRRVSEIENIQDLLEQYATGSLYMAELIAAQSKPVWKEKGFWEEKDHAPEQ</sequence>
<keyword evidence="3" id="KW-1185">Reference proteome</keyword>
<dbReference type="PANTHER" id="PTHR43581:SF2">
    <property type="entry name" value="EXCINUCLEASE ATPASE SUBUNIT"/>
    <property type="match status" value="1"/>
</dbReference>
<dbReference type="GO" id="GO:0005524">
    <property type="term" value="F:ATP binding"/>
    <property type="evidence" value="ECO:0007669"/>
    <property type="project" value="InterPro"/>
</dbReference>
<dbReference type="Proteomes" id="UP000030700">
    <property type="component" value="Unassembled WGS sequence"/>
</dbReference>
<accession>A0A0S6W4T4</accession>
<name>A0A0S6W4T4_9BACT</name>
<proteinExistence type="predicted"/>
<dbReference type="EMBL" id="DF820459">
    <property type="protein sequence ID" value="GAK53139.1"/>
    <property type="molecule type" value="Genomic_DNA"/>
</dbReference>
<dbReference type="InterPro" id="IPR014555">
    <property type="entry name" value="RecF-like"/>
</dbReference>
<reference evidence="2" key="1">
    <citation type="journal article" date="2015" name="PeerJ">
        <title>First genomic representation of candidate bacterial phylum KSB3 points to enhanced environmental sensing as a trigger of wastewater bulking.</title>
        <authorList>
            <person name="Sekiguchi Y."/>
            <person name="Ohashi A."/>
            <person name="Parks D.H."/>
            <person name="Yamauchi T."/>
            <person name="Tyson G.W."/>
            <person name="Hugenholtz P."/>
        </authorList>
    </citation>
    <scope>NUCLEOTIDE SEQUENCE [LARGE SCALE GENOMIC DNA]</scope>
</reference>
<evidence type="ECO:0000313" key="2">
    <source>
        <dbReference type="EMBL" id="GAK53139.1"/>
    </source>
</evidence>
<dbReference type="SUPFAM" id="SSF52540">
    <property type="entry name" value="P-loop containing nucleoside triphosphate hydrolases"/>
    <property type="match status" value="1"/>
</dbReference>
<dbReference type="PANTHER" id="PTHR43581">
    <property type="entry name" value="ATP/GTP PHOSPHATASE"/>
    <property type="match status" value="1"/>
</dbReference>
<dbReference type="PIRSF" id="PIRSF029347">
    <property type="entry name" value="RecF"/>
    <property type="match status" value="1"/>
</dbReference>
<protein>
    <submittedName>
        <fullName evidence="2">SMC domain protein</fullName>
    </submittedName>
</protein>
<dbReference type="InterPro" id="IPR051396">
    <property type="entry name" value="Bact_Antivir_Def_Nuclease"/>
</dbReference>
<dbReference type="AlphaFoldDB" id="A0A0S6W4T4"/>
<dbReference type="GO" id="GO:0016887">
    <property type="term" value="F:ATP hydrolysis activity"/>
    <property type="evidence" value="ECO:0007669"/>
    <property type="project" value="InterPro"/>
</dbReference>
<dbReference type="Pfam" id="PF13304">
    <property type="entry name" value="AAA_21"/>
    <property type="match status" value="1"/>
</dbReference>
<dbReference type="InterPro" id="IPR027417">
    <property type="entry name" value="P-loop_NTPase"/>
</dbReference>
<organism evidence="2">
    <name type="scientific">Candidatus Moduliflexus flocculans</name>
    <dbReference type="NCBI Taxonomy" id="1499966"/>
    <lineage>
        <taxon>Bacteria</taxon>
        <taxon>Candidatus Moduliflexota</taxon>
        <taxon>Candidatus Moduliflexia</taxon>
        <taxon>Candidatus Moduliflexales</taxon>
        <taxon>Candidatus Moduliflexaceae</taxon>
    </lineage>
</organism>
<dbReference type="HOGENOM" id="CLU_035814_3_1_0"/>
<evidence type="ECO:0000313" key="3">
    <source>
        <dbReference type="Proteomes" id="UP000030700"/>
    </source>
</evidence>
<gene>
    <name evidence="2" type="ORF">U14_04399</name>
</gene>
<dbReference type="STRING" id="1499966.U14_04399"/>